<accession>A0A7T5BH73</accession>
<dbReference type="AlphaFoldDB" id="A0A7T5BH73"/>
<dbReference type="EMBL" id="CP059488">
    <property type="protein sequence ID" value="QQD72308.1"/>
    <property type="molecule type" value="Genomic_DNA"/>
</dbReference>
<reference evidence="1 2" key="1">
    <citation type="submission" date="2020-07" db="EMBL/GenBank/DDBJ databases">
        <title>Complete genome sequence analysis of Acidithiobacillus ferrivorans XJFY6S-08 reveals extreme environmental adaptation to alpine acid mine drainage.</title>
        <authorList>
            <person name="Yan L."/>
            <person name="Ni Y."/>
        </authorList>
    </citation>
    <scope>NUCLEOTIDE SEQUENCE [LARGE SCALE GENOMIC DNA]</scope>
    <source>
        <strain evidence="1 2">XJFY6S-08</strain>
    </source>
</reference>
<dbReference type="Proteomes" id="UP000595420">
    <property type="component" value="Chromosome"/>
</dbReference>
<gene>
    <name evidence="1" type="ORF">H2515_13020</name>
</gene>
<protein>
    <submittedName>
        <fullName evidence="1">Uncharacterized protein</fullName>
    </submittedName>
</protein>
<evidence type="ECO:0000313" key="2">
    <source>
        <dbReference type="Proteomes" id="UP000595420"/>
    </source>
</evidence>
<evidence type="ECO:0000313" key="1">
    <source>
        <dbReference type="EMBL" id="QQD72308.1"/>
    </source>
</evidence>
<proteinExistence type="predicted"/>
<organism evidence="1 2">
    <name type="scientific">Acidithiobacillus ferrivorans</name>
    <dbReference type="NCBI Taxonomy" id="160808"/>
    <lineage>
        <taxon>Bacteria</taxon>
        <taxon>Pseudomonadati</taxon>
        <taxon>Pseudomonadota</taxon>
        <taxon>Acidithiobacillia</taxon>
        <taxon>Acidithiobacillales</taxon>
        <taxon>Acidithiobacillaceae</taxon>
        <taxon>Acidithiobacillus</taxon>
    </lineage>
</organism>
<name>A0A7T5BH73_9PROT</name>
<sequence>MQKKQKCCSDDDFKKAAIRAIEFKSEIERKIEFYQNNSLLTKISMSIGGISKMKRQGFHVAIRPSHYISCILPFSKPHCSLNDMQPAFADPYLTIRGNFQIYSQHGTKEELAEIERLNNITASYVMNNNQPHYDLARYCTIDGFPFFIPLEGKNRVDLFRRHSQSIHAMVTATEYPRPHELCIIKTQPFSLYYLHHKNKQGVNVEPLAFPSVSIPILKCYGVHECGFTPLWLRSYLEWRRSRNRVTSSQMRS</sequence>
<dbReference type="RefSeq" id="WP_198660341.1">
    <property type="nucleotide sequence ID" value="NZ_CP059488.1"/>
</dbReference>